<dbReference type="GeneID" id="9535239"/>
<sequence>MHGASDGQHRSARLLVQTLVNGPAQKARAVQLRRHGQSTVRHTYQRFGHEGYCLMTIVFIAEDFHTISPLMRKRKPTIIHVVNQLARAEVHAASSSSQALIAAHKISNPWRIESPGHEL</sequence>
<accession>C9SBF9</accession>
<dbReference type="KEGG" id="val:VDBG_01802"/>
<evidence type="ECO:0000313" key="1">
    <source>
        <dbReference type="EMBL" id="EEY15693.1"/>
    </source>
</evidence>
<keyword evidence="2" id="KW-1185">Reference proteome</keyword>
<proteinExistence type="predicted"/>
<protein>
    <submittedName>
        <fullName evidence="1">Predicted protein</fullName>
    </submittedName>
</protein>
<organism evidence="2">
    <name type="scientific">Verticillium alfalfae (strain VaMs.102 / ATCC MYA-4576 / FGSC 10136)</name>
    <name type="common">Verticillium wilt of alfalfa</name>
    <name type="synonym">Verticillium albo-atrum</name>
    <dbReference type="NCBI Taxonomy" id="526221"/>
    <lineage>
        <taxon>Eukaryota</taxon>
        <taxon>Fungi</taxon>
        <taxon>Dikarya</taxon>
        <taxon>Ascomycota</taxon>
        <taxon>Pezizomycotina</taxon>
        <taxon>Sordariomycetes</taxon>
        <taxon>Hypocreomycetidae</taxon>
        <taxon>Glomerellales</taxon>
        <taxon>Plectosphaerellaceae</taxon>
        <taxon>Verticillium</taxon>
    </lineage>
</organism>
<dbReference type="Proteomes" id="UP000008698">
    <property type="component" value="Unassembled WGS sequence"/>
</dbReference>
<dbReference type="RefSeq" id="XP_003007614.1">
    <property type="nucleotide sequence ID" value="XM_003007568.1"/>
</dbReference>
<reference evidence="2" key="1">
    <citation type="journal article" date="2011" name="PLoS Pathog.">
        <title>Comparative genomics yields insights into niche adaptation of plant vascular wilt pathogens.</title>
        <authorList>
            <person name="Klosterman S.J."/>
            <person name="Subbarao K.V."/>
            <person name="Kang S."/>
            <person name="Veronese P."/>
            <person name="Gold S.E."/>
            <person name="Thomma B.P.H.J."/>
            <person name="Chen Z."/>
            <person name="Henrissat B."/>
            <person name="Lee Y.-H."/>
            <person name="Park J."/>
            <person name="Garcia-Pedrajas M.D."/>
            <person name="Barbara D.J."/>
            <person name="Anchieta A."/>
            <person name="de Jonge R."/>
            <person name="Santhanam P."/>
            <person name="Maruthachalam K."/>
            <person name="Atallah Z."/>
            <person name="Amyotte S.G."/>
            <person name="Paz Z."/>
            <person name="Inderbitzin P."/>
            <person name="Hayes R.J."/>
            <person name="Heiman D.I."/>
            <person name="Young S."/>
            <person name="Zeng Q."/>
            <person name="Engels R."/>
            <person name="Galagan J."/>
            <person name="Cuomo C.A."/>
            <person name="Dobinson K.F."/>
            <person name="Ma L.-J."/>
        </authorList>
    </citation>
    <scope>NUCLEOTIDE SEQUENCE [LARGE SCALE GENOMIC DNA]</scope>
    <source>
        <strain evidence="2">VaMs.102 / ATCC MYA-4576 / FGSC 10136</strain>
    </source>
</reference>
<name>C9SBF9_VERA1</name>
<dbReference type="AlphaFoldDB" id="C9SBF9"/>
<evidence type="ECO:0000313" key="2">
    <source>
        <dbReference type="Proteomes" id="UP000008698"/>
    </source>
</evidence>
<dbReference type="HOGENOM" id="CLU_2063261_0_0_1"/>
<gene>
    <name evidence="1" type="ORF">VDBG_01802</name>
</gene>
<dbReference type="EMBL" id="DS985215">
    <property type="protein sequence ID" value="EEY15693.1"/>
    <property type="molecule type" value="Genomic_DNA"/>
</dbReference>